<protein>
    <submittedName>
        <fullName evidence="1">Uncharacterized protein</fullName>
    </submittedName>
</protein>
<evidence type="ECO:0000313" key="1">
    <source>
        <dbReference type="EMBL" id="GAN55036.1"/>
    </source>
</evidence>
<name>A0A0D6MNK9_9PROT</name>
<keyword evidence="2" id="KW-1185">Reference proteome</keyword>
<dbReference type="AlphaFoldDB" id="A0A0D6MNK9"/>
<comment type="caution">
    <text evidence="1">The sequence shown here is derived from an EMBL/GenBank/DDBJ whole genome shotgun (WGS) entry which is preliminary data.</text>
</comment>
<dbReference type="OrthoDB" id="7596417at2"/>
<dbReference type="EMBL" id="BALE01000038">
    <property type="protein sequence ID" value="GAN55036.1"/>
    <property type="molecule type" value="Genomic_DNA"/>
</dbReference>
<organism evidence="1 2">
    <name type="scientific">Tanticharoenia sakaeratensis NBRC 103193</name>
    <dbReference type="NCBI Taxonomy" id="1231623"/>
    <lineage>
        <taxon>Bacteria</taxon>
        <taxon>Pseudomonadati</taxon>
        <taxon>Pseudomonadota</taxon>
        <taxon>Alphaproteobacteria</taxon>
        <taxon>Acetobacterales</taxon>
        <taxon>Acetobacteraceae</taxon>
        <taxon>Tanticharoenia</taxon>
    </lineage>
</organism>
<proteinExistence type="predicted"/>
<dbReference type="Proteomes" id="UP000032679">
    <property type="component" value="Unassembled WGS sequence"/>
</dbReference>
<reference evidence="1 2" key="1">
    <citation type="submission" date="2012-10" db="EMBL/GenBank/DDBJ databases">
        <title>Genome sequencing of Tanticharoenia sakaeratensis NBRC 103193.</title>
        <authorList>
            <person name="Azuma Y."/>
            <person name="Hadano H."/>
            <person name="Hirakawa H."/>
            <person name="Matsushita K."/>
        </authorList>
    </citation>
    <scope>NUCLEOTIDE SEQUENCE [LARGE SCALE GENOMIC DNA]</scope>
    <source>
        <strain evidence="1 2">NBRC 103193</strain>
    </source>
</reference>
<gene>
    <name evidence="1" type="ORF">Tasa_038_017</name>
</gene>
<sequence>MFLAMLAACAPYGQIRKSEDDLALAGFTAHYANTTARWQLMNLLPANRMAYRMNGTNAVLLYADPLTCGCVYMGNRMAYAAWVSAHHGTPLQERQMTAEINQHPGWDWSVWSPDADPPEVRALHGLPSHGVAGY</sequence>
<accession>A0A0D6MNK9</accession>
<dbReference type="RefSeq" id="WP_048849851.1">
    <property type="nucleotide sequence ID" value="NZ_BALE01000038.1"/>
</dbReference>
<evidence type="ECO:0000313" key="2">
    <source>
        <dbReference type="Proteomes" id="UP000032679"/>
    </source>
</evidence>